<organism evidence="1 2">
    <name type="scientific">Aeromicrobium endophyticum</name>
    <dbReference type="NCBI Taxonomy" id="2292704"/>
    <lineage>
        <taxon>Bacteria</taxon>
        <taxon>Bacillati</taxon>
        <taxon>Actinomycetota</taxon>
        <taxon>Actinomycetes</taxon>
        <taxon>Propionibacteriales</taxon>
        <taxon>Nocardioidaceae</taxon>
        <taxon>Aeromicrobium</taxon>
    </lineage>
</organism>
<evidence type="ECO:0000313" key="2">
    <source>
        <dbReference type="Proteomes" id="UP000265581"/>
    </source>
</evidence>
<name>A0A371PD26_9ACTN</name>
<dbReference type="AlphaFoldDB" id="A0A371PD26"/>
<comment type="caution">
    <text evidence="1">The sequence shown here is derived from an EMBL/GenBank/DDBJ whole genome shotgun (WGS) entry which is preliminary data.</text>
</comment>
<reference evidence="1 2" key="1">
    <citation type="submission" date="2018-08" db="EMBL/GenBank/DDBJ databases">
        <title>Aeromicrobium sp. M2KJ-4, whole genome shotgun sequence.</title>
        <authorList>
            <person name="Tuo L."/>
        </authorList>
    </citation>
    <scope>NUCLEOTIDE SEQUENCE [LARGE SCALE GENOMIC DNA]</scope>
    <source>
        <strain evidence="1 2">M2KJ-4</strain>
    </source>
</reference>
<evidence type="ECO:0000313" key="1">
    <source>
        <dbReference type="EMBL" id="REK73428.1"/>
    </source>
</evidence>
<protein>
    <submittedName>
        <fullName evidence="1">Uncharacterized protein</fullName>
    </submittedName>
</protein>
<keyword evidence="2" id="KW-1185">Reference proteome</keyword>
<accession>A0A371PD26</accession>
<dbReference type="Proteomes" id="UP000265581">
    <property type="component" value="Unassembled WGS sequence"/>
</dbReference>
<dbReference type="RefSeq" id="WP_119703540.1">
    <property type="nucleotide sequence ID" value="NZ_JBHSOI010000001.1"/>
</dbReference>
<dbReference type="EMBL" id="QUBR01000001">
    <property type="protein sequence ID" value="REK73428.1"/>
    <property type="molecule type" value="Genomic_DNA"/>
</dbReference>
<gene>
    <name evidence="1" type="ORF">DX116_07735</name>
</gene>
<proteinExistence type="predicted"/>
<sequence length="123" mass="13078">MDERHVERIARAQALQWDESPAVGSGDGSVGAYWPLGDAAPGAAATAGRADVVSVWAEGQLLNLALRPRDGNESVAVQIDLASVDEADDDLVHTLVFARVAELVASDRWARRHELAAPLVLTL</sequence>